<keyword evidence="10" id="KW-0732">Signal</keyword>
<keyword evidence="7 9" id="KW-0408">Iron</keyword>
<keyword evidence="3 8" id="KW-0349">Heme</keyword>
<keyword evidence="5" id="KW-0574">Periplasm</keyword>
<dbReference type="InterPro" id="IPR024167">
    <property type="entry name" value="Cytochrome_c4-like"/>
</dbReference>
<feature type="binding site" description="covalent" evidence="8">
    <location>
        <position position="35"/>
    </location>
    <ligand>
        <name>heme c</name>
        <dbReference type="ChEBI" id="CHEBI:61717"/>
        <label>1</label>
    </ligand>
</feature>
<feature type="binding site" description="axial binding residue" evidence="9">
    <location>
        <position position="86"/>
    </location>
    <ligand>
        <name>heme c</name>
        <dbReference type="ChEBI" id="CHEBI:61717"/>
        <label>1</label>
    </ligand>
    <ligandPart>
        <name>Fe</name>
        <dbReference type="ChEBI" id="CHEBI:18248"/>
    </ligandPart>
</feature>
<dbReference type="PIRSF" id="PIRSF000005">
    <property type="entry name" value="Cytochrome_c4"/>
    <property type="match status" value="1"/>
</dbReference>
<feature type="signal peptide" evidence="10">
    <location>
        <begin position="1"/>
        <end position="24"/>
    </location>
</feature>
<evidence type="ECO:0000256" key="5">
    <source>
        <dbReference type="ARBA" id="ARBA00022764"/>
    </source>
</evidence>
<dbReference type="OrthoDB" id="9773456at2"/>
<evidence type="ECO:0000256" key="8">
    <source>
        <dbReference type="PIRSR" id="PIRSR000005-1"/>
    </source>
</evidence>
<dbReference type="Proteomes" id="UP000317839">
    <property type="component" value="Unassembled WGS sequence"/>
</dbReference>
<dbReference type="InterPro" id="IPR009056">
    <property type="entry name" value="Cyt_c-like_dom"/>
</dbReference>
<evidence type="ECO:0000313" key="12">
    <source>
        <dbReference type="EMBL" id="TQV73144.1"/>
    </source>
</evidence>
<keyword evidence="13" id="KW-1185">Reference proteome</keyword>
<evidence type="ECO:0000256" key="4">
    <source>
        <dbReference type="ARBA" id="ARBA00022723"/>
    </source>
</evidence>
<evidence type="ECO:0000259" key="11">
    <source>
        <dbReference type="PROSITE" id="PS51007"/>
    </source>
</evidence>
<evidence type="ECO:0000256" key="7">
    <source>
        <dbReference type="ARBA" id="ARBA00023004"/>
    </source>
</evidence>
<comment type="PTM">
    <text evidence="8">Binds 2 heme c groups covalently per subunit.</text>
</comment>
<organism evidence="12 13">
    <name type="scientific">Aliikangiella marina</name>
    <dbReference type="NCBI Taxonomy" id="1712262"/>
    <lineage>
        <taxon>Bacteria</taxon>
        <taxon>Pseudomonadati</taxon>
        <taxon>Pseudomonadota</taxon>
        <taxon>Gammaproteobacteria</taxon>
        <taxon>Oceanospirillales</taxon>
        <taxon>Pleioneaceae</taxon>
        <taxon>Aliikangiella</taxon>
    </lineage>
</organism>
<evidence type="ECO:0000256" key="2">
    <source>
        <dbReference type="ARBA" id="ARBA00022448"/>
    </source>
</evidence>
<evidence type="ECO:0000256" key="10">
    <source>
        <dbReference type="SAM" id="SignalP"/>
    </source>
</evidence>
<evidence type="ECO:0000256" key="3">
    <source>
        <dbReference type="ARBA" id="ARBA00022617"/>
    </source>
</evidence>
<comment type="caution">
    <text evidence="12">The sequence shown here is derived from an EMBL/GenBank/DDBJ whole genome shotgun (WGS) entry which is preliminary data.</text>
</comment>
<evidence type="ECO:0000256" key="6">
    <source>
        <dbReference type="ARBA" id="ARBA00022982"/>
    </source>
</evidence>
<sequence>MQTPSRYLNFFIAAFVSVYFPSVAATNLPEAYQPCATCHGENAEGNSTLSSPAIAGMEAWYITRQLNNFKKDRRGTKPADTYGAQMIAVSKPLSDKTIEELASALSHLEKIKPKQAKAGDPEAGKKYYFSNCASCHAVNGRGNASLKAPSLLGLDEAYLTRQLMHFRKGLRGTHRHDVAGRRMAIMAQILTDDNAVEDTVAFILSLNHR</sequence>
<dbReference type="Pfam" id="PF00034">
    <property type="entry name" value="Cytochrom_C"/>
    <property type="match status" value="2"/>
</dbReference>
<dbReference type="Gene3D" id="1.10.760.10">
    <property type="entry name" value="Cytochrome c-like domain"/>
    <property type="match status" value="2"/>
</dbReference>
<dbReference type="GO" id="GO:0009055">
    <property type="term" value="F:electron transfer activity"/>
    <property type="evidence" value="ECO:0007669"/>
    <property type="project" value="InterPro"/>
</dbReference>
<feature type="binding site" description="axial binding residue" evidence="9">
    <location>
        <position position="183"/>
    </location>
    <ligand>
        <name>heme c</name>
        <dbReference type="ChEBI" id="CHEBI:61717"/>
        <label>2</label>
    </ligand>
    <ligandPart>
        <name>Fe</name>
        <dbReference type="ChEBI" id="CHEBI:18248"/>
    </ligandPart>
</feature>
<keyword evidence="4 9" id="KW-0479">Metal-binding</keyword>
<keyword evidence="6" id="KW-0249">Electron transport</keyword>
<keyword evidence="2" id="KW-0813">Transport</keyword>
<feature type="binding site" description="axial binding residue" evidence="9">
    <location>
        <position position="136"/>
    </location>
    <ligand>
        <name>heme c</name>
        <dbReference type="ChEBI" id="CHEBI:61717"/>
        <label>2</label>
    </ligand>
    <ligandPart>
        <name>Fe</name>
        <dbReference type="ChEBI" id="CHEBI:18248"/>
    </ligandPart>
</feature>
<dbReference type="InterPro" id="IPR050597">
    <property type="entry name" value="Cytochrome_c_Oxidase_Subunit"/>
</dbReference>
<dbReference type="PROSITE" id="PS51007">
    <property type="entry name" value="CYTC"/>
    <property type="match status" value="2"/>
</dbReference>
<feature type="binding site" description="axial binding residue" evidence="9">
    <location>
        <position position="39"/>
    </location>
    <ligand>
        <name>heme c</name>
        <dbReference type="ChEBI" id="CHEBI:61717"/>
        <label>1</label>
    </ligand>
    <ligandPart>
        <name>Fe</name>
        <dbReference type="ChEBI" id="CHEBI:18248"/>
    </ligandPart>
</feature>
<dbReference type="AlphaFoldDB" id="A0A545T7E1"/>
<dbReference type="GO" id="GO:0005506">
    <property type="term" value="F:iron ion binding"/>
    <property type="evidence" value="ECO:0007669"/>
    <property type="project" value="InterPro"/>
</dbReference>
<proteinExistence type="predicted"/>
<comment type="subcellular location">
    <subcellularLocation>
        <location evidence="1">Periplasm</location>
    </subcellularLocation>
</comment>
<dbReference type="PANTHER" id="PTHR33751">
    <property type="entry name" value="CBB3-TYPE CYTOCHROME C OXIDASE SUBUNIT FIXP"/>
    <property type="match status" value="1"/>
</dbReference>
<evidence type="ECO:0000256" key="1">
    <source>
        <dbReference type="ARBA" id="ARBA00004418"/>
    </source>
</evidence>
<feature type="binding site" description="covalent" evidence="8">
    <location>
        <position position="135"/>
    </location>
    <ligand>
        <name>heme c</name>
        <dbReference type="ChEBI" id="CHEBI:61717"/>
        <label>2</label>
    </ligand>
</feature>
<feature type="domain" description="Cytochrome c" evidence="11">
    <location>
        <begin position="23"/>
        <end position="109"/>
    </location>
</feature>
<dbReference type="EMBL" id="VIKR01000004">
    <property type="protein sequence ID" value="TQV73144.1"/>
    <property type="molecule type" value="Genomic_DNA"/>
</dbReference>
<dbReference type="GO" id="GO:0020037">
    <property type="term" value="F:heme binding"/>
    <property type="evidence" value="ECO:0007669"/>
    <property type="project" value="InterPro"/>
</dbReference>
<dbReference type="SUPFAM" id="SSF46626">
    <property type="entry name" value="Cytochrome c"/>
    <property type="match status" value="2"/>
</dbReference>
<dbReference type="InterPro" id="IPR036909">
    <property type="entry name" value="Cyt_c-like_dom_sf"/>
</dbReference>
<evidence type="ECO:0000256" key="9">
    <source>
        <dbReference type="PIRSR" id="PIRSR000005-2"/>
    </source>
</evidence>
<feature type="binding site" description="covalent" evidence="8">
    <location>
        <position position="132"/>
    </location>
    <ligand>
        <name>heme c</name>
        <dbReference type="ChEBI" id="CHEBI:61717"/>
        <label>2</label>
    </ligand>
</feature>
<accession>A0A545T7E1</accession>
<evidence type="ECO:0000313" key="13">
    <source>
        <dbReference type="Proteomes" id="UP000317839"/>
    </source>
</evidence>
<reference evidence="12 13" key="1">
    <citation type="submission" date="2019-06" db="EMBL/GenBank/DDBJ databases">
        <title>Draft genome of Aliikangiella marina GYP-15.</title>
        <authorList>
            <person name="Wang G."/>
        </authorList>
    </citation>
    <scope>NUCLEOTIDE SEQUENCE [LARGE SCALE GENOMIC DNA]</scope>
    <source>
        <strain evidence="12 13">GYP-15</strain>
    </source>
</reference>
<protein>
    <submittedName>
        <fullName evidence="12">C-type cytochrome</fullName>
    </submittedName>
</protein>
<dbReference type="GO" id="GO:0042597">
    <property type="term" value="C:periplasmic space"/>
    <property type="evidence" value="ECO:0007669"/>
    <property type="project" value="UniProtKB-SubCell"/>
</dbReference>
<gene>
    <name evidence="12" type="ORF">FLL45_16975</name>
</gene>
<feature type="chain" id="PRO_5021699136" evidence="10">
    <location>
        <begin position="25"/>
        <end position="209"/>
    </location>
</feature>
<dbReference type="PANTHER" id="PTHR33751:SF9">
    <property type="entry name" value="CYTOCHROME C4"/>
    <property type="match status" value="1"/>
</dbReference>
<name>A0A545T7E1_9GAMM</name>
<dbReference type="RefSeq" id="WP_142943276.1">
    <property type="nucleotide sequence ID" value="NZ_VIKR01000004.1"/>
</dbReference>
<feature type="domain" description="Cytochrome c" evidence="11">
    <location>
        <begin position="119"/>
        <end position="207"/>
    </location>
</feature>
<feature type="binding site" description="covalent" evidence="8">
    <location>
        <position position="38"/>
    </location>
    <ligand>
        <name>heme c</name>
        <dbReference type="ChEBI" id="CHEBI:61717"/>
        <label>1</label>
    </ligand>
</feature>